<dbReference type="EMBL" id="CAJVPV010053108">
    <property type="protein sequence ID" value="CAG8781492.1"/>
    <property type="molecule type" value="Genomic_DNA"/>
</dbReference>
<dbReference type="Proteomes" id="UP000789342">
    <property type="component" value="Unassembled WGS sequence"/>
</dbReference>
<dbReference type="AlphaFoldDB" id="A0A9N9JJ00"/>
<sequence>TSTSIPNLKLNSGPSWKTTKYHILSQESIEIQDDYLRGCTTRLIQAKCSQNANAIILEHISPYLLVKPCFFGSTQKTINTI</sequence>
<organism evidence="1 2">
    <name type="scientific">Acaulospora morrowiae</name>
    <dbReference type="NCBI Taxonomy" id="94023"/>
    <lineage>
        <taxon>Eukaryota</taxon>
        <taxon>Fungi</taxon>
        <taxon>Fungi incertae sedis</taxon>
        <taxon>Mucoromycota</taxon>
        <taxon>Glomeromycotina</taxon>
        <taxon>Glomeromycetes</taxon>
        <taxon>Diversisporales</taxon>
        <taxon>Acaulosporaceae</taxon>
        <taxon>Acaulospora</taxon>
    </lineage>
</organism>
<evidence type="ECO:0000313" key="1">
    <source>
        <dbReference type="EMBL" id="CAG8781492.1"/>
    </source>
</evidence>
<protein>
    <submittedName>
        <fullName evidence="1">7364_t:CDS:1</fullName>
    </submittedName>
</protein>
<gene>
    <name evidence="1" type="ORF">AMORRO_LOCUS17359</name>
</gene>
<feature type="non-terminal residue" evidence="1">
    <location>
        <position position="1"/>
    </location>
</feature>
<proteinExistence type="predicted"/>
<reference evidence="1" key="1">
    <citation type="submission" date="2021-06" db="EMBL/GenBank/DDBJ databases">
        <authorList>
            <person name="Kallberg Y."/>
            <person name="Tangrot J."/>
            <person name="Rosling A."/>
        </authorList>
    </citation>
    <scope>NUCLEOTIDE SEQUENCE</scope>
    <source>
        <strain evidence="1">CL551</strain>
    </source>
</reference>
<accession>A0A9N9JJ00</accession>
<evidence type="ECO:0000313" key="2">
    <source>
        <dbReference type="Proteomes" id="UP000789342"/>
    </source>
</evidence>
<keyword evidence="2" id="KW-1185">Reference proteome</keyword>
<name>A0A9N9JJ00_9GLOM</name>
<comment type="caution">
    <text evidence="1">The sequence shown here is derived from an EMBL/GenBank/DDBJ whole genome shotgun (WGS) entry which is preliminary data.</text>
</comment>